<gene>
    <name evidence="1" type="ORF">RNC47_24530</name>
</gene>
<comment type="caution">
    <text evidence="1">The sequence shown here is derived from an EMBL/GenBank/DDBJ whole genome shotgun (WGS) entry which is preliminary data.</text>
</comment>
<name>A0ABU2LVE0_9ACTN</name>
<dbReference type="EMBL" id="JAVREM010000041">
    <property type="protein sequence ID" value="MDT0321500.1"/>
    <property type="molecule type" value="Genomic_DNA"/>
</dbReference>
<reference evidence="2" key="1">
    <citation type="submission" date="2023-07" db="EMBL/GenBank/DDBJ databases">
        <title>30 novel species of actinomycetes from the DSMZ collection.</title>
        <authorList>
            <person name="Nouioui I."/>
        </authorList>
    </citation>
    <scope>NUCLEOTIDE SEQUENCE [LARGE SCALE GENOMIC DNA]</scope>
    <source>
        <strain evidence="2">DSM 44918</strain>
    </source>
</reference>
<accession>A0ABU2LVE0</accession>
<dbReference type="RefSeq" id="WP_311601719.1">
    <property type="nucleotide sequence ID" value="NZ_JAVREM010000041.1"/>
</dbReference>
<protein>
    <submittedName>
        <fullName evidence="1">Uncharacterized protein</fullName>
    </submittedName>
</protein>
<keyword evidence="2" id="KW-1185">Reference proteome</keyword>
<proteinExistence type="predicted"/>
<sequence length="86" mass="9531">MLRLEPHVDASVPPGMDFLFTPEEVRAARAAGADGRALHHGWKRITHLETVEVTGPAGSFALLHHPMSHAASRNRRPTTRVAQFMR</sequence>
<dbReference type="Proteomes" id="UP001183420">
    <property type="component" value="Unassembled WGS sequence"/>
</dbReference>
<evidence type="ECO:0000313" key="1">
    <source>
        <dbReference type="EMBL" id="MDT0321500.1"/>
    </source>
</evidence>
<organism evidence="1 2">
    <name type="scientific">Streptomyces millisiae</name>
    <dbReference type="NCBI Taxonomy" id="3075542"/>
    <lineage>
        <taxon>Bacteria</taxon>
        <taxon>Bacillati</taxon>
        <taxon>Actinomycetota</taxon>
        <taxon>Actinomycetes</taxon>
        <taxon>Kitasatosporales</taxon>
        <taxon>Streptomycetaceae</taxon>
        <taxon>Streptomyces</taxon>
    </lineage>
</organism>
<evidence type="ECO:0000313" key="2">
    <source>
        <dbReference type="Proteomes" id="UP001183420"/>
    </source>
</evidence>